<dbReference type="Pfam" id="PF22013">
    <property type="entry name" value="PG_1098_Fer"/>
    <property type="match status" value="1"/>
</dbReference>
<evidence type="ECO:0000313" key="3">
    <source>
        <dbReference type="EMBL" id="MFD1002477.1"/>
    </source>
</evidence>
<evidence type="ECO:0000259" key="1">
    <source>
        <dbReference type="Pfam" id="PF18096"/>
    </source>
</evidence>
<dbReference type="SUPFAM" id="SSF53335">
    <property type="entry name" value="S-adenosyl-L-methionine-dependent methyltransferases"/>
    <property type="match status" value="1"/>
</dbReference>
<keyword evidence="3" id="KW-0489">Methyltransferase</keyword>
<dbReference type="InterPro" id="IPR054168">
    <property type="entry name" value="PG_1098_Fer"/>
</dbReference>
<comment type="caution">
    <text evidence="3">The sequence shown here is derived from an EMBL/GenBank/DDBJ whole genome shotgun (WGS) entry which is preliminary data.</text>
</comment>
<dbReference type="GO" id="GO:0008168">
    <property type="term" value="F:methyltransferase activity"/>
    <property type="evidence" value="ECO:0007669"/>
    <property type="project" value="UniProtKB-KW"/>
</dbReference>
<dbReference type="Gene3D" id="1.10.10.1110">
    <property type="entry name" value="Methyltransferase PG1098, N-terminal domain"/>
    <property type="match status" value="1"/>
</dbReference>
<organism evidence="3 4">
    <name type="scientific">Ohtaekwangia kribbensis</name>
    <dbReference type="NCBI Taxonomy" id="688913"/>
    <lineage>
        <taxon>Bacteria</taxon>
        <taxon>Pseudomonadati</taxon>
        <taxon>Bacteroidota</taxon>
        <taxon>Cytophagia</taxon>
        <taxon>Cytophagales</taxon>
        <taxon>Fulvivirgaceae</taxon>
        <taxon>Ohtaekwangia</taxon>
    </lineage>
</organism>
<dbReference type="Pfam" id="PF18096">
    <property type="entry name" value="Thump_like"/>
    <property type="match status" value="1"/>
</dbReference>
<gene>
    <name evidence="3" type="ORF">ACFQ21_24345</name>
</gene>
<dbReference type="EMBL" id="JBHTKA010000008">
    <property type="protein sequence ID" value="MFD1002477.1"/>
    <property type="molecule type" value="Genomic_DNA"/>
</dbReference>
<feature type="domain" description="THUMP-like" evidence="1">
    <location>
        <begin position="325"/>
        <end position="393"/>
    </location>
</feature>
<name>A0ABW3KBX2_9BACT</name>
<proteinExistence type="predicted"/>
<dbReference type="InterPro" id="IPR041497">
    <property type="entry name" value="Thump-like"/>
</dbReference>
<protein>
    <submittedName>
        <fullName evidence="3">SAM-dependent methyltransferase</fullName>
    </submittedName>
</protein>
<dbReference type="Gene3D" id="3.40.50.150">
    <property type="entry name" value="Vaccinia Virus protein VP39"/>
    <property type="match status" value="1"/>
</dbReference>
<sequence>MLSLLSEKVQQFIHQHANDDERELVLKYKEVDGVPLARIAEQIAGRRKAKDKLPTFYSTSGILYPPSLNLEQSSSEQTAAFKTRIIEEESIGKETAVDLTGGFGVDVYFLSRIFRKVEYIEPDESLLQIVQHNHKTLRGYNISHHHTKAENFLESSWKADLVFIDPSRRNKGQKVFKLSDCEPDVTALYKNIFEKTEHLLIKTSPLLDIQQALRELPTVYKVYVLSVANECKELLFLCKRMVHGEPEIVTVNILSTHIERFSFTKVQEQQAAVDYSSPLAYLYEPNTSLLKAGAFRIVGSSYGLSKIDVSTHLYTSAEYRSDFPGRIFQVEALVKNDPKVIQTYFPEGKANVMTRNYPLSAEELKKKAKLKDGGNKFLIGFSGPKEKFLAVARRVLV</sequence>
<keyword evidence="3" id="KW-0808">Transferase</keyword>
<feature type="domain" description="PG-1098 ferredoxin-like" evidence="2">
    <location>
        <begin position="281"/>
        <end position="324"/>
    </location>
</feature>
<evidence type="ECO:0000313" key="4">
    <source>
        <dbReference type="Proteomes" id="UP001597112"/>
    </source>
</evidence>
<reference evidence="4" key="1">
    <citation type="journal article" date="2019" name="Int. J. Syst. Evol. Microbiol.">
        <title>The Global Catalogue of Microorganisms (GCM) 10K type strain sequencing project: providing services to taxonomists for standard genome sequencing and annotation.</title>
        <authorList>
            <consortium name="The Broad Institute Genomics Platform"/>
            <consortium name="The Broad Institute Genome Sequencing Center for Infectious Disease"/>
            <person name="Wu L."/>
            <person name="Ma J."/>
        </authorList>
    </citation>
    <scope>NUCLEOTIDE SEQUENCE [LARGE SCALE GENOMIC DNA]</scope>
    <source>
        <strain evidence="4">CCUG 58938</strain>
    </source>
</reference>
<dbReference type="InterPro" id="IPR029063">
    <property type="entry name" value="SAM-dependent_MTases_sf"/>
</dbReference>
<dbReference type="GO" id="GO:0032259">
    <property type="term" value="P:methylation"/>
    <property type="evidence" value="ECO:0007669"/>
    <property type="project" value="UniProtKB-KW"/>
</dbReference>
<accession>A0ABW3KBX2</accession>
<evidence type="ECO:0000259" key="2">
    <source>
        <dbReference type="Pfam" id="PF22013"/>
    </source>
</evidence>
<dbReference type="RefSeq" id="WP_377583617.1">
    <property type="nucleotide sequence ID" value="NZ_JBHTKA010000008.1"/>
</dbReference>
<keyword evidence="4" id="KW-1185">Reference proteome</keyword>
<dbReference type="Proteomes" id="UP001597112">
    <property type="component" value="Unassembled WGS sequence"/>
</dbReference>